<evidence type="ECO:0000256" key="2">
    <source>
        <dbReference type="ARBA" id="ARBA00012254"/>
    </source>
</evidence>
<comment type="pathway">
    <text evidence="1">Purine metabolism; IMP biosynthesis via de novo pathway; N(2)-formyl-N(1)-(5-phospho-D-ribosyl)glycinamide from N(1)-(5-phospho-D-ribosyl)glycinamide (10-formyl THF route): step 1/1.</text>
</comment>
<dbReference type="GO" id="GO:0004644">
    <property type="term" value="F:phosphoribosylglycinamide formyltransferase activity"/>
    <property type="evidence" value="ECO:0007669"/>
    <property type="project" value="UniProtKB-EC"/>
</dbReference>
<dbReference type="HAMAP" id="MF_01930">
    <property type="entry name" value="PurN"/>
    <property type="match status" value="1"/>
</dbReference>
<dbReference type="Gene3D" id="3.40.50.170">
    <property type="entry name" value="Formyl transferase, N-terminal domain"/>
    <property type="match status" value="1"/>
</dbReference>
<gene>
    <name evidence="6" type="ORF">UFOPK3164_01236</name>
    <name evidence="7" type="ORF">UFOPK3427_00683</name>
    <name evidence="8" type="ORF">UFOPK4112_00374</name>
</gene>
<dbReference type="EMBL" id="CAFBLT010000001">
    <property type="protein sequence ID" value="CAB4869233.1"/>
    <property type="molecule type" value="Genomic_DNA"/>
</dbReference>
<keyword evidence="4" id="KW-0658">Purine biosynthesis</keyword>
<dbReference type="InterPro" id="IPR036477">
    <property type="entry name" value="Formyl_transf_N_sf"/>
</dbReference>
<reference evidence="6" key="1">
    <citation type="submission" date="2020-05" db="EMBL/GenBank/DDBJ databases">
        <authorList>
            <person name="Chiriac C."/>
            <person name="Salcher M."/>
            <person name="Ghai R."/>
            <person name="Kavagutti S V."/>
        </authorList>
    </citation>
    <scope>NUCLEOTIDE SEQUENCE</scope>
</reference>
<dbReference type="NCBIfam" id="TIGR00639">
    <property type="entry name" value="PurN"/>
    <property type="match status" value="1"/>
</dbReference>
<evidence type="ECO:0000256" key="3">
    <source>
        <dbReference type="ARBA" id="ARBA00022679"/>
    </source>
</evidence>
<name>A0A6J7AFC1_9ZZZZ</name>
<dbReference type="Pfam" id="PF00551">
    <property type="entry name" value="Formyl_trans_N"/>
    <property type="match status" value="1"/>
</dbReference>
<dbReference type="SUPFAM" id="SSF53328">
    <property type="entry name" value="Formyltransferase"/>
    <property type="match status" value="1"/>
</dbReference>
<dbReference type="PANTHER" id="PTHR43369:SF2">
    <property type="entry name" value="PHOSPHORIBOSYLGLYCINAMIDE FORMYLTRANSFERASE"/>
    <property type="match status" value="1"/>
</dbReference>
<dbReference type="EMBL" id="CAFBPM010000003">
    <property type="protein sequence ID" value="CAB5012228.1"/>
    <property type="molecule type" value="Genomic_DNA"/>
</dbReference>
<evidence type="ECO:0000313" key="7">
    <source>
        <dbReference type="EMBL" id="CAB4869233.1"/>
    </source>
</evidence>
<protein>
    <recommendedName>
        <fullName evidence="2">phosphoribosylglycinamide formyltransferase 1</fullName>
        <ecNumber evidence="2">2.1.2.2</ecNumber>
    </recommendedName>
</protein>
<evidence type="ECO:0000259" key="5">
    <source>
        <dbReference type="Pfam" id="PF00551"/>
    </source>
</evidence>
<sequence>MGDVRIAVLVSGSGTILEAMLGAGIDVSVVLSDRACRGLDVAADAHIEAILLEREFFGGYGASFEREDYSTAVSDLLVERQVDLVAMAGFGTVLARPIHDAFPGRILNTHPALLPAFPGWHSVEQALEAKVPVTGCTVHLATLEMDAGPILAQVEIPVFDDDTVSSLHERIKEVERELYPATIIKAAAALSQGYEIEDQFTNKKETTP</sequence>
<evidence type="ECO:0000313" key="8">
    <source>
        <dbReference type="EMBL" id="CAB5012228.1"/>
    </source>
</evidence>
<dbReference type="GO" id="GO:0005829">
    <property type="term" value="C:cytosol"/>
    <property type="evidence" value="ECO:0007669"/>
    <property type="project" value="TreeGrafter"/>
</dbReference>
<dbReference type="EC" id="2.1.2.2" evidence="2"/>
<organism evidence="6">
    <name type="scientific">freshwater metagenome</name>
    <dbReference type="NCBI Taxonomy" id="449393"/>
    <lineage>
        <taxon>unclassified sequences</taxon>
        <taxon>metagenomes</taxon>
        <taxon>ecological metagenomes</taxon>
    </lineage>
</organism>
<evidence type="ECO:0000256" key="4">
    <source>
        <dbReference type="ARBA" id="ARBA00022755"/>
    </source>
</evidence>
<dbReference type="AlphaFoldDB" id="A0A6J7AFC1"/>
<dbReference type="InterPro" id="IPR004607">
    <property type="entry name" value="GART"/>
</dbReference>
<keyword evidence="3" id="KW-0808">Transferase</keyword>
<evidence type="ECO:0000313" key="6">
    <source>
        <dbReference type="EMBL" id="CAB4831574.1"/>
    </source>
</evidence>
<dbReference type="EMBL" id="CAFABE010000062">
    <property type="protein sequence ID" value="CAB4831574.1"/>
    <property type="molecule type" value="Genomic_DNA"/>
</dbReference>
<evidence type="ECO:0000256" key="1">
    <source>
        <dbReference type="ARBA" id="ARBA00005054"/>
    </source>
</evidence>
<dbReference type="InterPro" id="IPR002376">
    <property type="entry name" value="Formyl_transf_N"/>
</dbReference>
<proteinExistence type="inferred from homology"/>
<feature type="domain" description="Formyl transferase N-terminal" evidence="5">
    <location>
        <begin position="5"/>
        <end position="183"/>
    </location>
</feature>
<dbReference type="CDD" id="cd08645">
    <property type="entry name" value="FMT_core_GART"/>
    <property type="match status" value="1"/>
</dbReference>
<accession>A0A6J7AFC1</accession>
<dbReference type="PANTHER" id="PTHR43369">
    <property type="entry name" value="PHOSPHORIBOSYLGLYCINAMIDE FORMYLTRANSFERASE"/>
    <property type="match status" value="1"/>
</dbReference>
<dbReference type="GO" id="GO:0006189">
    <property type="term" value="P:'de novo' IMP biosynthetic process"/>
    <property type="evidence" value="ECO:0007669"/>
    <property type="project" value="InterPro"/>
</dbReference>